<dbReference type="AlphaFoldDB" id="A0AAD1ZE62"/>
<sequence length="191" mass="21130">MSCSSTAARELATKNENSSENMAESKDSFQTCHLRKIQRGIKKPTIKTRRGATRKAPPGFRPLIPSKFGGSFRYPTLLEQQLLPRMIKGDDALAALSNDKSKGDQLTIFYDGVINVYDNVSVDKAKAIMLLAGETSASAPVVKNVQELDASKNSQKSSPVCKLQQNLPIPTRRSLELFFNKRRDRLPICSS</sequence>
<name>A0AAD1ZE62_9LAMI</name>
<feature type="region of interest" description="Disordered" evidence="2">
    <location>
        <begin position="1"/>
        <end position="30"/>
    </location>
</feature>
<dbReference type="SMART" id="SM00979">
    <property type="entry name" value="TIFY"/>
    <property type="match status" value="1"/>
</dbReference>
<reference evidence="4" key="1">
    <citation type="submission" date="2023-05" db="EMBL/GenBank/DDBJ databases">
        <authorList>
            <person name="Huff M."/>
        </authorList>
    </citation>
    <scope>NUCLEOTIDE SEQUENCE</scope>
</reference>
<keyword evidence="5" id="KW-1185">Reference proteome</keyword>
<dbReference type="GO" id="GO:0005634">
    <property type="term" value="C:nucleus"/>
    <property type="evidence" value="ECO:0007669"/>
    <property type="project" value="TreeGrafter"/>
</dbReference>
<dbReference type="Proteomes" id="UP000834106">
    <property type="component" value="Chromosome 7"/>
</dbReference>
<organism evidence="4 5">
    <name type="scientific">Fraxinus pennsylvanica</name>
    <dbReference type="NCBI Taxonomy" id="56036"/>
    <lineage>
        <taxon>Eukaryota</taxon>
        <taxon>Viridiplantae</taxon>
        <taxon>Streptophyta</taxon>
        <taxon>Embryophyta</taxon>
        <taxon>Tracheophyta</taxon>
        <taxon>Spermatophyta</taxon>
        <taxon>Magnoliopsida</taxon>
        <taxon>eudicotyledons</taxon>
        <taxon>Gunneridae</taxon>
        <taxon>Pentapetalae</taxon>
        <taxon>asterids</taxon>
        <taxon>lamiids</taxon>
        <taxon>Lamiales</taxon>
        <taxon>Oleaceae</taxon>
        <taxon>Oleeae</taxon>
        <taxon>Fraxinus</taxon>
    </lineage>
</organism>
<evidence type="ECO:0000313" key="4">
    <source>
        <dbReference type="EMBL" id="CAI9765307.1"/>
    </source>
</evidence>
<dbReference type="EMBL" id="OU503042">
    <property type="protein sequence ID" value="CAI9765307.1"/>
    <property type="molecule type" value="Genomic_DNA"/>
</dbReference>
<comment type="similarity">
    <text evidence="1">Belongs to the TIFY/JAZ family.</text>
</comment>
<dbReference type="PANTHER" id="PTHR33077:SF102">
    <property type="entry name" value="PROTEIN TIFY"/>
    <property type="match status" value="1"/>
</dbReference>
<dbReference type="GO" id="GO:2000022">
    <property type="term" value="P:regulation of jasmonic acid mediated signaling pathway"/>
    <property type="evidence" value="ECO:0007669"/>
    <property type="project" value="TreeGrafter"/>
</dbReference>
<feature type="domain" description="Tify" evidence="3">
    <location>
        <begin position="99"/>
        <end position="134"/>
    </location>
</feature>
<evidence type="ECO:0000259" key="3">
    <source>
        <dbReference type="SMART" id="SM00979"/>
    </source>
</evidence>
<gene>
    <name evidence="4" type="ORF">FPE_LOCUS12737</name>
</gene>
<dbReference type="GO" id="GO:0009611">
    <property type="term" value="P:response to wounding"/>
    <property type="evidence" value="ECO:0007669"/>
    <property type="project" value="TreeGrafter"/>
</dbReference>
<protein>
    <recommendedName>
        <fullName evidence="3">Tify domain-containing protein</fullName>
    </recommendedName>
</protein>
<dbReference type="Pfam" id="PF06200">
    <property type="entry name" value="tify"/>
    <property type="match status" value="1"/>
</dbReference>
<dbReference type="InterPro" id="IPR040390">
    <property type="entry name" value="TIFY/JAZ"/>
</dbReference>
<proteinExistence type="inferred from homology"/>
<dbReference type="InterPro" id="IPR010399">
    <property type="entry name" value="Tify_dom"/>
</dbReference>
<evidence type="ECO:0000256" key="2">
    <source>
        <dbReference type="SAM" id="MobiDB-lite"/>
    </source>
</evidence>
<evidence type="ECO:0000256" key="1">
    <source>
        <dbReference type="ARBA" id="ARBA00008614"/>
    </source>
</evidence>
<dbReference type="PANTHER" id="PTHR33077">
    <property type="entry name" value="PROTEIN TIFY 4A-RELATED-RELATED"/>
    <property type="match status" value="1"/>
</dbReference>
<accession>A0AAD1ZE62</accession>
<evidence type="ECO:0000313" key="5">
    <source>
        <dbReference type="Proteomes" id="UP000834106"/>
    </source>
</evidence>
<dbReference type="GO" id="GO:0031347">
    <property type="term" value="P:regulation of defense response"/>
    <property type="evidence" value="ECO:0007669"/>
    <property type="project" value="TreeGrafter"/>
</dbReference>